<dbReference type="Proteomes" id="UP001642540">
    <property type="component" value="Unassembled WGS sequence"/>
</dbReference>
<evidence type="ECO:0000313" key="6">
    <source>
        <dbReference type="EMBL" id="CAL8114256.1"/>
    </source>
</evidence>
<organism evidence="6 7">
    <name type="scientific">Orchesella dallaii</name>
    <dbReference type="NCBI Taxonomy" id="48710"/>
    <lineage>
        <taxon>Eukaryota</taxon>
        <taxon>Metazoa</taxon>
        <taxon>Ecdysozoa</taxon>
        <taxon>Arthropoda</taxon>
        <taxon>Hexapoda</taxon>
        <taxon>Collembola</taxon>
        <taxon>Entomobryomorpha</taxon>
        <taxon>Entomobryoidea</taxon>
        <taxon>Orchesellidae</taxon>
        <taxon>Orchesellinae</taxon>
        <taxon>Orchesella</taxon>
    </lineage>
</organism>
<dbReference type="PANTHER" id="PTHR45937">
    <property type="entry name" value="ASPARAGINE SYNTHETASE DOMAIN-CONTAINING PROTEIN 1"/>
    <property type="match status" value="1"/>
</dbReference>
<dbReference type="InterPro" id="IPR017932">
    <property type="entry name" value="GATase_2_dom"/>
</dbReference>
<dbReference type="Pfam" id="PF00733">
    <property type="entry name" value="Asn_synthase"/>
    <property type="match status" value="1"/>
</dbReference>
<reference evidence="6 7" key="1">
    <citation type="submission" date="2024-08" db="EMBL/GenBank/DDBJ databases">
        <authorList>
            <person name="Cucini C."/>
            <person name="Frati F."/>
        </authorList>
    </citation>
    <scope>NUCLEOTIDE SEQUENCE [LARGE SCALE GENOMIC DNA]</scope>
</reference>
<comment type="caution">
    <text evidence="6">The sequence shown here is derived from an EMBL/GenBank/DDBJ whole genome shotgun (WGS) entry which is preliminary data.</text>
</comment>
<evidence type="ECO:0000256" key="3">
    <source>
        <dbReference type="ARBA" id="ARBA00022962"/>
    </source>
</evidence>
<keyword evidence="1" id="KW-0028">Amino-acid biosynthesis</keyword>
<dbReference type="InterPro" id="IPR051857">
    <property type="entry name" value="Asn_synthetase_domain"/>
</dbReference>
<accession>A0ABP1R4E7</accession>
<name>A0ABP1R4E7_9HEXA</name>
<evidence type="ECO:0000259" key="5">
    <source>
        <dbReference type="Pfam" id="PF13537"/>
    </source>
</evidence>
<evidence type="ECO:0000256" key="2">
    <source>
        <dbReference type="ARBA" id="ARBA00022888"/>
    </source>
</evidence>
<dbReference type="PANTHER" id="PTHR45937:SF1">
    <property type="entry name" value="ASPARAGINE SYNTHETASE DOMAIN-CONTAINING PROTEIN 1"/>
    <property type="match status" value="1"/>
</dbReference>
<dbReference type="SUPFAM" id="SSF52402">
    <property type="entry name" value="Adenine nucleotide alpha hydrolases-like"/>
    <property type="match status" value="1"/>
</dbReference>
<keyword evidence="3" id="KW-0315">Glutamine amidotransferase</keyword>
<gene>
    <name evidence="6" type="ORF">ODALV1_LOCUS16384</name>
</gene>
<keyword evidence="2" id="KW-0061">Asparagine biosynthesis</keyword>
<keyword evidence="7" id="KW-1185">Reference proteome</keyword>
<evidence type="ECO:0000256" key="1">
    <source>
        <dbReference type="ARBA" id="ARBA00022605"/>
    </source>
</evidence>
<protein>
    <recommendedName>
        <fullName evidence="8">Asparagine synthetase domain-containing protein 1</fullName>
    </recommendedName>
</protein>
<evidence type="ECO:0008006" key="8">
    <source>
        <dbReference type="Google" id="ProtNLM"/>
    </source>
</evidence>
<evidence type="ECO:0000313" key="7">
    <source>
        <dbReference type="Proteomes" id="UP001642540"/>
    </source>
</evidence>
<dbReference type="InterPro" id="IPR014729">
    <property type="entry name" value="Rossmann-like_a/b/a_fold"/>
</dbReference>
<dbReference type="InterPro" id="IPR029055">
    <property type="entry name" value="Ntn_hydrolases_N"/>
</dbReference>
<dbReference type="SUPFAM" id="SSF56235">
    <property type="entry name" value="N-terminal nucleophile aminohydrolases (Ntn hydrolases)"/>
    <property type="match status" value="1"/>
</dbReference>
<dbReference type="CDD" id="cd01991">
    <property type="entry name" value="Asn_synthase_B_C"/>
    <property type="match status" value="1"/>
</dbReference>
<dbReference type="Pfam" id="PF13537">
    <property type="entry name" value="GATase_7"/>
    <property type="match status" value="1"/>
</dbReference>
<dbReference type="Gene3D" id="3.60.20.10">
    <property type="entry name" value="Glutamine Phosphoribosylpyrophosphate, subunit 1, domain 1"/>
    <property type="match status" value="1"/>
</dbReference>
<dbReference type="InterPro" id="IPR001962">
    <property type="entry name" value="Asn_synthase"/>
</dbReference>
<feature type="domain" description="Asparagine synthetase" evidence="4">
    <location>
        <begin position="351"/>
        <end position="517"/>
    </location>
</feature>
<evidence type="ECO:0000259" key="4">
    <source>
        <dbReference type="Pfam" id="PF00733"/>
    </source>
</evidence>
<dbReference type="Gene3D" id="3.40.50.620">
    <property type="entry name" value="HUPs"/>
    <property type="match status" value="1"/>
</dbReference>
<feature type="domain" description="Glutamine amidotransferase type-2" evidence="5">
    <location>
        <begin position="92"/>
        <end position="190"/>
    </location>
</feature>
<sequence length="642" mass="71767">MCGIWCCICSGNQKDLDSSPCFACTGACEDNIFNRQQEFVSRRGPDIASSRCFKYKRNIGPNLQASGDEESLPFNIHLSTNVLWTQGEDIISQPYSNADESKLMLFNGDIYSFQGAVENTSEDANNFKNSKNDGITLFSLLENCKNAQEKCAILGNLQGPYAFIYIDLLEEQLWFARDFFGRESLLFSYDCNFECDNMRIIWNLSSVSVFKNVFEVPASGLFCVEMKTKELKLFPYSHDRSSVSDLQLDFFAILKSSGFVNNIHVSQETIIDLHFSSRLKPQDSIDNAAEETDTLHHLMNLAKRSASANDFIKDSVGVLSNDIDLFLKTLRHSVQRRVSTLPPYCKNCMLLRHANSDVICSHSKVGVLFSGGLDSTVLAYLTAEASAVGSTVDLITVAFSKDDNFNAPDRETALASYKMLKERFHAQGKTINLVIVNVSKPEVEEKRLERVRDLISPLKSVLDDSIGMCLWFAARGAGYLFDDSARNPYTTPVRIMLLGSGADELLGGYGRHRSAYEKSGWLGLRNEMQLEIDRISIRNLGRDNRIVSDHGICPRMPFLDEHVVDFLTSSCDIWVKCCPVNTGSLGRGSGEKLLLRALAAKLFGDEYLSLALFPKRAMQFGSRIAKLENSKEKGGDSCHRLL</sequence>
<proteinExistence type="predicted"/>
<dbReference type="EMBL" id="CAXLJM020000049">
    <property type="protein sequence ID" value="CAL8114256.1"/>
    <property type="molecule type" value="Genomic_DNA"/>
</dbReference>